<dbReference type="EMBL" id="QUNO01000013">
    <property type="protein sequence ID" value="REH39399.1"/>
    <property type="molecule type" value="Genomic_DNA"/>
</dbReference>
<evidence type="ECO:0000313" key="2">
    <source>
        <dbReference type="Proteomes" id="UP000256269"/>
    </source>
</evidence>
<comment type="caution">
    <text evidence="1">The sequence shown here is derived from an EMBL/GenBank/DDBJ whole genome shotgun (WGS) entry which is preliminary data.</text>
</comment>
<dbReference type="RefSeq" id="WP_281283173.1">
    <property type="nucleotide sequence ID" value="NZ_CP144375.1"/>
</dbReference>
<gene>
    <name evidence="1" type="ORF">BCF44_113254</name>
</gene>
<dbReference type="Proteomes" id="UP000256269">
    <property type="component" value="Unassembled WGS sequence"/>
</dbReference>
<accession>A0A3E0H7I5</accession>
<reference evidence="1 2" key="1">
    <citation type="submission" date="2018-08" db="EMBL/GenBank/DDBJ databases">
        <title>Genomic Encyclopedia of Archaeal and Bacterial Type Strains, Phase II (KMG-II): from individual species to whole genera.</title>
        <authorList>
            <person name="Goeker M."/>
        </authorList>
    </citation>
    <scope>NUCLEOTIDE SEQUENCE [LARGE SCALE GENOMIC DNA]</scope>
    <source>
        <strain evidence="1 2">DSM 45791</strain>
    </source>
</reference>
<dbReference type="AlphaFoldDB" id="A0A3E0H7I5"/>
<name>A0A3E0H7I5_9PSEU</name>
<organism evidence="1 2">
    <name type="scientific">Kutzneria buriramensis</name>
    <dbReference type="NCBI Taxonomy" id="1045776"/>
    <lineage>
        <taxon>Bacteria</taxon>
        <taxon>Bacillati</taxon>
        <taxon>Actinomycetota</taxon>
        <taxon>Actinomycetes</taxon>
        <taxon>Pseudonocardiales</taxon>
        <taxon>Pseudonocardiaceae</taxon>
        <taxon>Kutzneria</taxon>
    </lineage>
</organism>
<protein>
    <submittedName>
        <fullName evidence="1">Uncharacterized protein</fullName>
    </submittedName>
</protein>
<keyword evidence="2" id="KW-1185">Reference proteome</keyword>
<sequence length="44" mass="4743">MADTTMSGDPVPDEGDALLPDGWVEAFLPQLETDDEPNVLRGLD</sequence>
<proteinExistence type="predicted"/>
<evidence type="ECO:0000313" key="1">
    <source>
        <dbReference type="EMBL" id="REH39399.1"/>
    </source>
</evidence>